<evidence type="ECO:0000259" key="1">
    <source>
        <dbReference type="PROSITE" id="PS51186"/>
    </source>
</evidence>
<accession>A0A0F9SXU3</accession>
<protein>
    <recommendedName>
        <fullName evidence="1">N-acetyltransferase domain-containing protein</fullName>
    </recommendedName>
</protein>
<dbReference type="Pfam" id="PF13527">
    <property type="entry name" value="Acetyltransf_9"/>
    <property type="match status" value="1"/>
</dbReference>
<dbReference type="SUPFAM" id="SSF55729">
    <property type="entry name" value="Acyl-CoA N-acyltransferases (Nat)"/>
    <property type="match status" value="1"/>
</dbReference>
<dbReference type="Gene3D" id="3.40.630.30">
    <property type="match status" value="1"/>
</dbReference>
<reference evidence="2" key="1">
    <citation type="journal article" date="2015" name="Nature">
        <title>Complex archaea that bridge the gap between prokaryotes and eukaryotes.</title>
        <authorList>
            <person name="Spang A."/>
            <person name="Saw J.H."/>
            <person name="Jorgensen S.L."/>
            <person name="Zaremba-Niedzwiedzka K."/>
            <person name="Martijn J."/>
            <person name="Lind A.E."/>
            <person name="van Eijk R."/>
            <person name="Schleper C."/>
            <person name="Guy L."/>
            <person name="Ettema T.J."/>
        </authorList>
    </citation>
    <scope>NUCLEOTIDE SEQUENCE</scope>
</reference>
<dbReference type="InterPro" id="IPR016181">
    <property type="entry name" value="Acyl_CoA_acyltransferase"/>
</dbReference>
<dbReference type="PROSITE" id="PS51186">
    <property type="entry name" value="GNAT"/>
    <property type="match status" value="1"/>
</dbReference>
<dbReference type="CDD" id="cd04301">
    <property type="entry name" value="NAT_SF"/>
    <property type="match status" value="1"/>
</dbReference>
<organism evidence="2">
    <name type="scientific">marine sediment metagenome</name>
    <dbReference type="NCBI Taxonomy" id="412755"/>
    <lineage>
        <taxon>unclassified sequences</taxon>
        <taxon>metagenomes</taxon>
        <taxon>ecological metagenomes</taxon>
    </lineage>
</organism>
<dbReference type="InterPro" id="IPR000182">
    <property type="entry name" value="GNAT_dom"/>
</dbReference>
<name>A0A0F9SXU3_9ZZZZ</name>
<dbReference type="AlphaFoldDB" id="A0A0F9SXU3"/>
<evidence type="ECO:0000313" key="2">
    <source>
        <dbReference type="EMBL" id="KKN73740.1"/>
    </source>
</evidence>
<feature type="domain" description="N-acetyltransferase" evidence="1">
    <location>
        <begin position="6"/>
        <end position="164"/>
    </location>
</feature>
<comment type="caution">
    <text evidence="2">The sequence shown here is derived from an EMBL/GenBank/DDBJ whole genome shotgun (WGS) entry which is preliminary data.</text>
</comment>
<proteinExistence type="predicted"/>
<dbReference type="GO" id="GO:0016747">
    <property type="term" value="F:acyltransferase activity, transferring groups other than amino-acyl groups"/>
    <property type="evidence" value="ECO:0007669"/>
    <property type="project" value="InterPro"/>
</dbReference>
<dbReference type="EMBL" id="LAZR01000338">
    <property type="protein sequence ID" value="KKN73740.1"/>
    <property type="molecule type" value="Genomic_DNA"/>
</dbReference>
<gene>
    <name evidence="2" type="ORF">LCGC14_0397860</name>
</gene>
<sequence length="182" mass="20227">MDVTCTIECDLSDRMAEDIRQLQQAAFPTAEEFLTQRWWHTPLSDNERWVGARTGDKLIGSVRLLFRTITTPAGELVVGGLGNVCSHPDCRGQGVASACMRAAAEVIEREADFGFLFCGETVRDFYAKLGWQTVSNVFWMLEGGSDGPRVSDTPHGYAMIHPGRQSMDDWPKGEIDLNGPDW</sequence>